<reference evidence="1 2" key="1">
    <citation type="submission" date="2024-07" db="EMBL/GenBank/DDBJ databases">
        <authorList>
            <person name="Akdeniz Z."/>
        </authorList>
    </citation>
    <scope>NUCLEOTIDE SEQUENCE [LARGE SCALE GENOMIC DNA]</scope>
</reference>
<name>A0ABP1I8Z7_9EUKA</name>
<organism evidence="1 2">
    <name type="scientific">Hexamita inflata</name>
    <dbReference type="NCBI Taxonomy" id="28002"/>
    <lineage>
        <taxon>Eukaryota</taxon>
        <taxon>Metamonada</taxon>
        <taxon>Diplomonadida</taxon>
        <taxon>Hexamitidae</taxon>
        <taxon>Hexamitinae</taxon>
        <taxon>Hexamita</taxon>
    </lineage>
</organism>
<dbReference type="Proteomes" id="UP001642409">
    <property type="component" value="Unassembled WGS sequence"/>
</dbReference>
<dbReference type="EMBL" id="CAXDID020000062">
    <property type="protein sequence ID" value="CAL6011003.1"/>
    <property type="molecule type" value="Genomic_DNA"/>
</dbReference>
<sequence>MRLGLLGVYTPTLDYSYNLGNNYKFDFRIEDKQIVNQAQNQYFQCACWQGHNVMNLCNKDLRFLYKSSTSKYVGDNWFHYQQNQFFKFDVQNLQISALSYSGLFAYFQAQQLLKHFIPEFKFINSAAKCVFRFPYRYIIFFDYFTINIIYKNLNYTTLLHIQVLHSFCLLLQPIVFDSKLNLAVNSPSNIYFYSQLEGGWTSFKRPQNQLKLLPQSTLQSSLL</sequence>
<proteinExistence type="predicted"/>
<evidence type="ECO:0000313" key="2">
    <source>
        <dbReference type="Proteomes" id="UP001642409"/>
    </source>
</evidence>
<evidence type="ECO:0000313" key="1">
    <source>
        <dbReference type="EMBL" id="CAL6011003.1"/>
    </source>
</evidence>
<gene>
    <name evidence="1" type="ORF">HINF_LOCUS22381</name>
</gene>
<comment type="caution">
    <text evidence="1">The sequence shown here is derived from an EMBL/GenBank/DDBJ whole genome shotgun (WGS) entry which is preliminary data.</text>
</comment>
<protein>
    <submittedName>
        <fullName evidence="1">Hypothetical_protein</fullName>
    </submittedName>
</protein>
<accession>A0ABP1I8Z7</accession>
<keyword evidence="2" id="KW-1185">Reference proteome</keyword>